<feature type="signal peptide" evidence="1">
    <location>
        <begin position="1"/>
        <end position="20"/>
    </location>
</feature>
<evidence type="ECO:0000313" key="2">
    <source>
        <dbReference type="EMBL" id="SFB81395.1"/>
    </source>
</evidence>
<dbReference type="InterPro" id="IPR021428">
    <property type="entry name" value="DUF3078"/>
</dbReference>
<dbReference type="Proteomes" id="UP000199514">
    <property type="component" value="Unassembled WGS sequence"/>
</dbReference>
<dbReference type="AlphaFoldDB" id="A0A1I1E2G0"/>
<dbReference type="OrthoDB" id="1495718at2"/>
<dbReference type="RefSeq" id="WP_091507012.1">
    <property type="nucleotide sequence ID" value="NZ_FOLE01000001.1"/>
</dbReference>
<protein>
    <recommendedName>
        <fullName evidence="4">DUF3078 domain-containing protein</fullName>
    </recommendedName>
</protein>
<gene>
    <name evidence="2" type="ORF">SAMN05421780_101594</name>
</gene>
<evidence type="ECO:0008006" key="4">
    <source>
        <dbReference type="Google" id="ProtNLM"/>
    </source>
</evidence>
<dbReference type="EMBL" id="FOLE01000001">
    <property type="protein sequence ID" value="SFB81395.1"/>
    <property type="molecule type" value="Genomic_DNA"/>
</dbReference>
<accession>A0A1I1E2G0</accession>
<evidence type="ECO:0000313" key="3">
    <source>
        <dbReference type="Proteomes" id="UP000199514"/>
    </source>
</evidence>
<evidence type="ECO:0000256" key="1">
    <source>
        <dbReference type="SAM" id="SignalP"/>
    </source>
</evidence>
<organism evidence="2 3">
    <name type="scientific">Flexibacter flexilis DSM 6793</name>
    <dbReference type="NCBI Taxonomy" id="927664"/>
    <lineage>
        <taxon>Bacteria</taxon>
        <taxon>Pseudomonadati</taxon>
        <taxon>Bacteroidota</taxon>
        <taxon>Cytophagia</taxon>
        <taxon>Cytophagales</taxon>
        <taxon>Flexibacteraceae</taxon>
        <taxon>Flexibacter</taxon>
    </lineage>
</organism>
<reference evidence="2 3" key="1">
    <citation type="submission" date="2016-10" db="EMBL/GenBank/DDBJ databases">
        <authorList>
            <person name="de Groot N.N."/>
        </authorList>
    </citation>
    <scope>NUCLEOTIDE SEQUENCE [LARGE SCALE GENOMIC DNA]</scope>
    <source>
        <strain evidence="2 3">DSM 6793</strain>
    </source>
</reference>
<dbReference type="STRING" id="927664.SAMN05421780_101594"/>
<proteinExistence type="predicted"/>
<sequence>MQTKITMLILGLILSATAFAAPTDSLKVSHWKSDIQTGTNLNQASFSSNWKGGGVNSIAVGLFFNGHANYENTRLSFNNDLQLQYGFLKNDGQSLRKNADRIFLDSKLGYKISPHWNLFASTNFAAQFDKGYEYKKDAVTGEEKSYLISRFFAPAYLTNSIGAEYKPVSYFWLRFGTGTLRQTFVTDTTLYHNVPKNYGVDIGSKVRNEIAFQFIASFDKDIAKNMNLKVRYAAFANYETLRAIDNRLDVLLAAKINKFVSVNLSGTLLYDEDMDYHIQTSQTLAIGLLYSISSK</sequence>
<keyword evidence="3" id="KW-1185">Reference proteome</keyword>
<feature type="chain" id="PRO_5011475273" description="DUF3078 domain-containing protein" evidence="1">
    <location>
        <begin position="21"/>
        <end position="295"/>
    </location>
</feature>
<keyword evidence="1" id="KW-0732">Signal</keyword>
<dbReference type="Pfam" id="PF11276">
    <property type="entry name" value="DUF3078"/>
    <property type="match status" value="1"/>
</dbReference>
<name>A0A1I1E2G0_9BACT</name>